<dbReference type="RefSeq" id="WP_310458292.1">
    <property type="nucleotide sequence ID" value="NZ_JAVKPH010000021.1"/>
</dbReference>
<keyword evidence="3" id="KW-1185">Reference proteome</keyword>
<organism evidence="2 3">
    <name type="scientific">Ruixingdingia sedimenti</name>
    <dbReference type="NCBI Taxonomy" id="3073604"/>
    <lineage>
        <taxon>Bacteria</taxon>
        <taxon>Pseudomonadati</taxon>
        <taxon>Pseudomonadota</taxon>
        <taxon>Alphaproteobacteria</taxon>
        <taxon>Rhodobacterales</taxon>
        <taxon>Paracoccaceae</taxon>
        <taxon>Ruixingdingia</taxon>
    </lineage>
</organism>
<evidence type="ECO:0000313" key="3">
    <source>
        <dbReference type="Proteomes" id="UP001247754"/>
    </source>
</evidence>
<dbReference type="Proteomes" id="UP001247754">
    <property type="component" value="Unassembled WGS sequence"/>
</dbReference>
<keyword evidence="1" id="KW-0812">Transmembrane</keyword>
<gene>
    <name evidence="2" type="ORF">RGD00_16020</name>
</gene>
<comment type="caution">
    <text evidence="2">The sequence shown here is derived from an EMBL/GenBank/DDBJ whole genome shotgun (WGS) entry which is preliminary data.</text>
</comment>
<reference evidence="2 3" key="1">
    <citation type="submission" date="2023-09" db="EMBL/GenBank/DDBJ databases">
        <title>Xinfangfangia sedmenti sp. nov., isolated the sedment.</title>
        <authorList>
            <person name="Xu L."/>
        </authorList>
    </citation>
    <scope>NUCLEOTIDE SEQUENCE [LARGE SCALE GENOMIC DNA]</scope>
    <source>
        <strain evidence="2 3">LG-4</strain>
    </source>
</reference>
<keyword evidence="1" id="KW-1133">Transmembrane helix</keyword>
<keyword evidence="1" id="KW-0472">Membrane</keyword>
<protein>
    <recommendedName>
        <fullName evidence="4">Cytochrome C oxidase assembly protein</fullName>
    </recommendedName>
</protein>
<sequence length="62" mass="6828">MSFRPDHELHRRRMGRNLGIGLVLVVFVGLVFGLTIAKISGGGQISGFDHSVRPELVPEETQ</sequence>
<accession>A0ABU1FCK1</accession>
<dbReference type="EMBL" id="JAVKPH010000021">
    <property type="protein sequence ID" value="MDR5654122.1"/>
    <property type="molecule type" value="Genomic_DNA"/>
</dbReference>
<name>A0ABU1FCK1_9RHOB</name>
<feature type="transmembrane region" description="Helical" evidence="1">
    <location>
        <begin position="20"/>
        <end position="39"/>
    </location>
</feature>
<evidence type="ECO:0008006" key="4">
    <source>
        <dbReference type="Google" id="ProtNLM"/>
    </source>
</evidence>
<evidence type="ECO:0000313" key="2">
    <source>
        <dbReference type="EMBL" id="MDR5654122.1"/>
    </source>
</evidence>
<proteinExistence type="predicted"/>
<evidence type="ECO:0000256" key="1">
    <source>
        <dbReference type="SAM" id="Phobius"/>
    </source>
</evidence>